<feature type="binding site" evidence="7">
    <location>
        <position position="101"/>
    </location>
    <ligand>
        <name>shikimate</name>
        <dbReference type="ChEBI" id="CHEBI:36208"/>
    </ligand>
</feature>
<dbReference type="HAMAP" id="MF_00222">
    <property type="entry name" value="Shikimate_DH_AroE"/>
    <property type="match status" value="1"/>
</dbReference>
<sequence>MGNYAVIGFPVSHSLSPLIHNANFAAKGRSDEYLAIEVEPDALDAIQETASANKLKGFNVTLPHKESIMKHLDEIEADARNIGAVNTVSIRNGVWRGHNTDVTGYMNAFHGKFGKSRRKVLIIGAGGAAKAVHRAHANIGDDVTIAARRSTAMEGFITTDFSFTLLPELTGQEAFDVIINSTPVGLANEDLVEVLDLPQGLFGESTIGVDLIYKPEVTPFLDYFKEANRMNGMPMLIHQAMDAYEIWTGDKGDYEAVNKKYKEYNGGQS</sequence>
<dbReference type="SUPFAM" id="SSF51735">
    <property type="entry name" value="NAD(P)-binding Rossmann-fold domains"/>
    <property type="match status" value="1"/>
</dbReference>
<dbReference type="NCBIfam" id="TIGR00507">
    <property type="entry name" value="aroE"/>
    <property type="match status" value="1"/>
</dbReference>
<keyword evidence="11" id="KW-1185">Reference proteome</keyword>
<dbReference type="Pfam" id="PF08501">
    <property type="entry name" value="Shikimate_dh_N"/>
    <property type="match status" value="1"/>
</dbReference>
<dbReference type="InterPro" id="IPR013708">
    <property type="entry name" value="Shikimate_DH-bd_N"/>
</dbReference>
<comment type="caution">
    <text evidence="10">The sequence shown here is derived from an EMBL/GenBank/DDBJ whole genome shotgun (WGS) entry which is preliminary data.</text>
</comment>
<evidence type="ECO:0000256" key="6">
    <source>
        <dbReference type="ARBA" id="ARBA00023141"/>
    </source>
</evidence>
<dbReference type="Gene3D" id="3.40.50.720">
    <property type="entry name" value="NAD(P)-binding Rossmann-like Domain"/>
    <property type="match status" value="1"/>
</dbReference>
<comment type="catalytic activity">
    <reaction evidence="7">
        <text>shikimate + NADP(+) = 3-dehydroshikimate + NADPH + H(+)</text>
        <dbReference type="Rhea" id="RHEA:17737"/>
        <dbReference type="ChEBI" id="CHEBI:15378"/>
        <dbReference type="ChEBI" id="CHEBI:16630"/>
        <dbReference type="ChEBI" id="CHEBI:36208"/>
        <dbReference type="ChEBI" id="CHEBI:57783"/>
        <dbReference type="ChEBI" id="CHEBI:58349"/>
        <dbReference type="EC" id="1.1.1.25"/>
    </reaction>
</comment>
<name>A0ABP7EBM4_9STAP</name>
<dbReference type="Pfam" id="PF18317">
    <property type="entry name" value="SDH_C"/>
    <property type="match status" value="1"/>
</dbReference>
<feature type="binding site" evidence="7">
    <location>
        <position position="86"/>
    </location>
    <ligand>
        <name>shikimate</name>
        <dbReference type="ChEBI" id="CHEBI:36208"/>
    </ligand>
</feature>
<evidence type="ECO:0000256" key="5">
    <source>
        <dbReference type="ARBA" id="ARBA00023002"/>
    </source>
</evidence>
<organism evidence="10 11">
    <name type="scientific">Salinicoccus jeotgali</name>
    <dbReference type="NCBI Taxonomy" id="381634"/>
    <lineage>
        <taxon>Bacteria</taxon>
        <taxon>Bacillati</taxon>
        <taxon>Bacillota</taxon>
        <taxon>Bacilli</taxon>
        <taxon>Bacillales</taxon>
        <taxon>Staphylococcaceae</taxon>
        <taxon>Salinicoccus</taxon>
    </lineage>
</organism>
<protein>
    <recommendedName>
        <fullName evidence="2 7">Shikimate dehydrogenase (NADP(+))</fullName>
        <shortName evidence="7">SDH</shortName>
        <ecNumber evidence="2 7">1.1.1.25</ecNumber>
    </recommendedName>
</protein>
<keyword evidence="5 7" id="KW-0560">Oxidoreductase</keyword>
<dbReference type="RefSeq" id="WP_344700950.1">
    <property type="nucleotide sequence ID" value="NZ_BAABCK010000012.1"/>
</dbReference>
<keyword evidence="6 7" id="KW-0057">Aromatic amino acid biosynthesis</keyword>
<dbReference type="PANTHER" id="PTHR21089:SF1">
    <property type="entry name" value="BIFUNCTIONAL 3-DEHYDROQUINATE DEHYDRATASE_SHIKIMATE DEHYDROGENASE, CHLOROPLASTIC"/>
    <property type="match status" value="1"/>
</dbReference>
<evidence type="ECO:0000256" key="7">
    <source>
        <dbReference type="HAMAP-Rule" id="MF_00222"/>
    </source>
</evidence>
<evidence type="ECO:0000259" key="9">
    <source>
        <dbReference type="Pfam" id="PF18317"/>
    </source>
</evidence>
<feature type="binding site" evidence="7">
    <location>
        <position position="213"/>
    </location>
    <ligand>
        <name>shikimate</name>
        <dbReference type="ChEBI" id="CHEBI:36208"/>
    </ligand>
</feature>
<feature type="binding site" evidence="7">
    <location>
        <position position="232"/>
    </location>
    <ligand>
        <name>NADP(+)</name>
        <dbReference type="ChEBI" id="CHEBI:58349"/>
    </ligand>
</feature>
<feature type="domain" description="Shikimate dehydrogenase substrate binding N-terminal" evidence="8">
    <location>
        <begin position="6"/>
        <end position="88"/>
    </location>
</feature>
<accession>A0ABP7EBM4</accession>
<evidence type="ECO:0000256" key="3">
    <source>
        <dbReference type="ARBA" id="ARBA00022605"/>
    </source>
</evidence>
<evidence type="ECO:0000259" key="8">
    <source>
        <dbReference type="Pfam" id="PF08501"/>
    </source>
</evidence>
<dbReference type="EMBL" id="BAABCK010000012">
    <property type="protein sequence ID" value="GAA3717010.1"/>
    <property type="molecule type" value="Genomic_DNA"/>
</dbReference>
<keyword evidence="3 7" id="KW-0028">Amino-acid biosynthesis</keyword>
<evidence type="ECO:0000256" key="1">
    <source>
        <dbReference type="ARBA" id="ARBA00004871"/>
    </source>
</evidence>
<feature type="binding site" evidence="7">
    <location>
        <position position="211"/>
    </location>
    <ligand>
        <name>NADP(+)</name>
        <dbReference type="ChEBI" id="CHEBI:58349"/>
    </ligand>
</feature>
<comment type="pathway">
    <text evidence="1 7">Metabolic intermediate biosynthesis; chorismate biosynthesis; chorismate from D-erythrose 4-phosphate and phosphoenolpyruvate: step 4/7.</text>
</comment>
<proteinExistence type="inferred from homology"/>
<comment type="subunit">
    <text evidence="7">Homodimer.</text>
</comment>
<evidence type="ECO:0000256" key="4">
    <source>
        <dbReference type="ARBA" id="ARBA00022857"/>
    </source>
</evidence>
<feature type="binding site" evidence="7">
    <location>
        <position position="61"/>
    </location>
    <ligand>
        <name>shikimate</name>
        <dbReference type="ChEBI" id="CHEBI:36208"/>
    </ligand>
</feature>
<dbReference type="CDD" id="cd01065">
    <property type="entry name" value="NAD_bind_Shikimate_DH"/>
    <property type="match status" value="1"/>
</dbReference>
<dbReference type="InterPro" id="IPR036291">
    <property type="entry name" value="NAD(P)-bd_dom_sf"/>
</dbReference>
<comment type="caution">
    <text evidence="7">Lacks conserved residue(s) required for the propagation of feature annotation.</text>
</comment>
<dbReference type="InterPro" id="IPR022893">
    <property type="entry name" value="Shikimate_DH_fam"/>
</dbReference>
<feature type="binding site" evidence="7">
    <location>
        <begin position="124"/>
        <end position="128"/>
    </location>
    <ligand>
        <name>NADP(+)</name>
        <dbReference type="ChEBI" id="CHEBI:58349"/>
    </ligand>
</feature>
<comment type="similarity">
    <text evidence="7">Belongs to the shikimate dehydrogenase family.</text>
</comment>
<gene>
    <name evidence="7 10" type="primary">aroE</name>
    <name evidence="10" type="ORF">GCM10022378_04020</name>
</gene>
<dbReference type="PANTHER" id="PTHR21089">
    <property type="entry name" value="SHIKIMATE DEHYDROGENASE"/>
    <property type="match status" value="1"/>
</dbReference>
<dbReference type="InterPro" id="IPR011342">
    <property type="entry name" value="Shikimate_DH"/>
</dbReference>
<feature type="binding site" evidence="7">
    <location>
        <begin position="14"/>
        <end position="16"/>
    </location>
    <ligand>
        <name>shikimate</name>
        <dbReference type="ChEBI" id="CHEBI:36208"/>
    </ligand>
</feature>
<evidence type="ECO:0000313" key="11">
    <source>
        <dbReference type="Proteomes" id="UP001500920"/>
    </source>
</evidence>
<dbReference type="Gene3D" id="3.40.50.10860">
    <property type="entry name" value="Leucine Dehydrogenase, chain A, domain 1"/>
    <property type="match status" value="1"/>
</dbReference>
<reference evidence="11" key="1">
    <citation type="journal article" date="2019" name="Int. J. Syst. Evol. Microbiol.">
        <title>The Global Catalogue of Microorganisms (GCM) 10K type strain sequencing project: providing services to taxonomists for standard genome sequencing and annotation.</title>
        <authorList>
            <consortium name="The Broad Institute Genomics Platform"/>
            <consortium name="The Broad Institute Genome Sequencing Center for Infectious Disease"/>
            <person name="Wu L."/>
            <person name="Ma J."/>
        </authorList>
    </citation>
    <scope>NUCLEOTIDE SEQUENCE [LARGE SCALE GENOMIC DNA]</scope>
    <source>
        <strain evidence="11">JCM 16981</strain>
    </source>
</reference>
<dbReference type="EC" id="1.1.1.25" evidence="2 7"/>
<dbReference type="InterPro" id="IPR046346">
    <property type="entry name" value="Aminoacid_DH-like_N_sf"/>
</dbReference>
<feature type="binding site" evidence="7">
    <location>
        <position position="239"/>
    </location>
    <ligand>
        <name>shikimate</name>
        <dbReference type="ChEBI" id="CHEBI:36208"/>
    </ligand>
</feature>
<comment type="function">
    <text evidence="7">Involved in the biosynthesis of the chorismate, which leads to the biosynthesis of aromatic amino acids. Catalyzes the reversible NADPH linked reduction of 3-dehydroshikimate (DHSA) to yield shikimate (SA).</text>
</comment>
<evidence type="ECO:0000256" key="2">
    <source>
        <dbReference type="ARBA" id="ARBA00012962"/>
    </source>
</evidence>
<evidence type="ECO:0000313" key="10">
    <source>
        <dbReference type="EMBL" id="GAA3717010.1"/>
    </source>
</evidence>
<dbReference type="InterPro" id="IPR041121">
    <property type="entry name" value="SDH_C"/>
</dbReference>
<keyword evidence="4 7" id="KW-0521">NADP</keyword>
<feature type="active site" description="Proton acceptor" evidence="7">
    <location>
        <position position="65"/>
    </location>
</feature>
<dbReference type="Proteomes" id="UP001500920">
    <property type="component" value="Unassembled WGS sequence"/>
</dbReference>
<dbReference type="SUPFAM" id="SSF53223">
    <property type="entry name" value="Aminoacid dehydrogenase-like, N-terminal domain"/>
    <property type="match status" value="1"/>
</dbReference>
<feature type="domain" description="SDH C-terminal" evidence="9">
    <location>
        <begin position="232"/>
        <end position="259"/>
    </location>
</feature>